<organism evidence="3 4">
    <name type="scientific">Mesorhizobium huakuii</name>
    <dbReference type="NCBI Taxonomy" id="28104"/>
    <lineage>
        <taxon>Bacteria</taxon>
        <taxon>Pseudomonadati</taxon>
        <taxon>Pseudomonadota</taxon>
        <taxon>Alphaproteobacteria</taxon>
        <taxon>Hyphomicrobiales</taxon>
        <taxon>Phyllobacteriaceae</taxon>
        <taxon>Mesorhizobium</taxon>
    </lineage>
</organism>
<dbReference type="RefSeq" id="WP_183456813.1">
    <property type="nucleotide sequence ID" value="NZ_CP050296.1"/>
</dbReference>
<sequence>MSDIGDIRMQVMWNRLISVVEEQALTLLRTAFSTSVRESGDLSAGVFDPRGQMLAQAVTGTPGHVNTMAEAVLHFMNEILREAMFEGDTYVTNDPWLGTGHLHDITMVSPSFLNGELVAFFACTAHVVDVGGRGFGADAKSVYEEGIQIPIMKFAEKGKVNLDLVRILRANVREPNQVVGDFYSLAACNEVGHRRLVDMMKEIGLSSLDGLGDFIFSRTRDAMLERIKALPKGSWSNELVTDGYDAPVKLAAKVSVRDDHVEVDFTGTDPMSRWGINCPIIYSKAYACYALKCVVAPDIPNNAASLAFFTVTSPVNILNAVRPAPVALRHIFGHMVPDLVLGAISQALPGKILAEGAGALWNIHISVRPVTGGQGRRAEVLMFNSGGMGARPGLDGLSATAFPSGVHTMPIEATEHTGPIVIWRKELRPDSGGDGEFRGGLGQVIEIEAIEGHEFDFSAMFDRVNHPAHGRNGGEPGVAGVVRLDDGTQMRPKGWQHVPAGRRLILELPGGGGYGDPAKRSTEARANDRSKQYISENGK</sequence>
<feature type="compositionally biased region" description="Basic and acidic residues" evidence="1">
    <location>
        <begin position="517"/>
        <end position="531"/>
    </location>
</feature>
<dbReference type="PANTHER" id="PTHR11365:SF23">
    <property type="entry name" value="HYPOTHETICAL 5-OXOPROLINASE (EUROFUNG)-RELATED"/>
    <property type="match status" value="1"/>
</dbReference>
<accession>A0A7G6SWL8</accession>
<dbReference type="GO" id="GO:0005829">
    <property type="term" value="C:cytosol"/>
    <property type="evidence" value="ECO:0007669"/>
    <property type="project" value="TreeGrafter"/>
</dbReference>
<feature type="domain" description="Hydantoinase B/oxoprolinase" evidence="2">
    <location>
        <begin position="7"/>
        <end position="517"/>
    </location>
</feature>
<protein>
    <submittedName>
        <fullName evidence="3">Hydantoinase B/oxoprolinase family protein</fullName>
    </submittedName>
</protein>
<evidence type="ECO:0000256" key="1">
    <source>
        <dbReference type="SAM" id="MobiDB-lite"/>
    </source>
</evidence>
<evidence type="ECO:0000313" key="3">
    <source>
        <dbReference type="EMBL" id="QND58900.1"/>
    </source>
</evidence>
<dbReference type="PANTHER" id="PTHR11365">
    <property type="entry name" value="5-OXOPROLINASE RELATED"/>
    <property type="match status" value="1"/>
</dbReference>
<dbReference type="GO" id="GO:0006749">
    <property type="term" value="P:glutathione metabolic process"/>
    <property type="evidence" value="ECO:0007669"/>
    <property type="project" value="TreeGrafter"/>
</dbReference>
<dbReference type="AlphaFoldDB" id="A0A7G6SWL8"/>
<gene>
    <name evidence="3" type="ORF">HB778_21665</name>
</gene>
<evidence type="ECO:0000259" key="2">
    <source>
        <dbReference type="Pfam" id="PF02538"/>
    </source>
</evidence>
<evidence type="ECO:0000313" key="4">
    <source>
        <dbReference type="Proteomes" id="UP000515465"/>
    </source>
</evidence>
<dbReference type="Proteomes" id="UP000515465">
    <property type="component" value="Chromosome"/>
</dbReference>
<dbReference type="GO" id="GO:0017168">
    <property type="term" value="F:5-oxoprolinase (ATP-hydrolyzing) activity"/>
    <property type="evidence" value="ECO:0007669"/>
    <property type="project" value="TreeGrafter"/>
</dbReference>
<name>A0A7G6SWL8_9HYPH</name>
<dbReference type="EMBL" id="CP050296">
    <property type="protein sequence ID" value="QND58900.1"/>
    <property type="molecule type" value="Genomic_DNA"/>
</dbReference>
<dbReference type="InterPro" id="IPR045079">
    <property type="entry name" value="Oxoprolinase-like"/>
</dbReference>
<feature type="region of interest" description="Disordered" evidence="1">
    <location>
        <begin position="508"/>
        <end position="539"/>
    </location>
</feature>
<dbReference type="Pfam" id="PF02538">
    <property type="entry name" value="Hydantoinase_B"/>
    <property type="match status" value="1"/>
</dbReference>
<reference evidence="4" key="1">
    <citation type="journal article" date="2020" name="Mol. Plant Microbe">
        <title>Rhizobial microsymbionts of the narrowly endemic Oxytropis species growing in Kamchatka are characterized by significant genetic diversity and possess a set of genes that are associated with T3SS and T6SS secretion systems and can affect the development of symbiosis.</title>
        <authorList>
            <person name="Safronova V."/>
            <person name="Guro P."/>
            <person name="Sazanova A."/>
            <person name="Kuznetsova I."/>
            <person name="Belimov A."/>
            <person name="Yakubov V."/>
            <person name="Chirak E."/>
            <person name="Afonin A."/>
            <person name="Gogolev Y."/>
            <person name="Andronov E."/>
            <person name="Tikhonovich I."/>
        </authorList>
    </citation>
    <scope>NUCLEOTIDE SEQUENCE [LARGE SCALE GENOMIC DNA]</scope>
    <source>
        <strain evidence="4">583</strain>
    </source>
</reference>
<proteinExistence type="predicted"/>
<dbReference type="InterPro" id="IPR003692">
    <property type="entry name" value="Hydantoinase_B"/>
</dbReference>